<dbReference type="Pfam" id="PF18962">
    <property type="entry name" value="Por_Secre_tail"/>
    <property type="match status" value="1"/>
</dbReference>
<dbReference type="KEGG" id="aup:AsAng_0055200"/>
<keyword evidence="7" id="KW-0482">Metalloprotease</keyword>
<dbReference type="NCBIfam" id="TIGR04183">
    <property type="entry name" value="Por_Secre_tail"/>
    <property type="match status" value="1"/>
</dbReference>
<keyword evidence="3" id="KW-0479">Metal-binding</keyword>
<evidence type="ECO:0000256" key="4">
    <source>
        <dbReference type="ARBA" id="ARBA00022729"/>
    </source>
</evidence>
<evidence type="ECO:0000313" key="14">
    <source>
        <dbReference type="Proteomes" id="UP001060919"/>
    </source>
</evidence>
<gene>
    <name evidence="13" type="ORF">AsAng_0055200</name>
</gene>
<evidence type="ECO:0000313" key="13">
    <source>
        <dbReference type="EMBL" id="BDS14738.1"/>
    </source>
</evidence>
<keyword evidence="14" id="KW-1185">Reference proteome</keyword>
<feature type="domain" description="Peptidase M43 pregnancy-associated plasma-A" evidence="11">
    <location>
        <begin position="480"/>
        <end position="617"/>
    </location>
</feature>
<feature type="domain" description="DUF11" evidence="10">
    <location>
        <begin position="2056"/>
        <end position="2154"/>
    </location>
</feature>
<dbReference type="GO" id="GO:0006508">
    <property type="term" value="P:proteolysis"/>
    <property type="evidence" value="ECO:0007669"/>
    <property type="project" value="UniProtKB-KW"/>
</dbReference>
<keyword evidence="6" id="KW-0862">Zinc</keyword>
<dbReference type="Gene3D" id="2.60.120.200">
    <property type="match status" value="1"/>
</dbReference>
<dbReference type="GO" id="GO:0004553">
    <property type="term" value="F:hydrolase activity, hydrolyzing O-glycosyl compounds"/>
    <property type="evidence" value="ECO:0007669"/>
    <property type="project" value="UniProtKB-ARBA"/>
</dbReference>
<evidence type="ECO:0000256" key="3">
    <source>
        <dbReference type="ARBA" id="ARBA00022723"/>
    </source>
</evidence>
<accession>A0A915YKF8</accession>
<dbReference type="InterPro" id="IPR008754">
    <property type="entry name" value="Peptidase_M43"/>
</dbReference>
<dbReference type="GO" id="GO:0046872">
    <property type="term" value="F:metal ion binding"/>
    <property type="evidence" value="ECO:0007669"/>
    <property type="project" value="UniProtKB-KW"/>
</dbReference>
<dbReference type="InterPro" id="IPR013320">
    <property type="entry name" value="ConA-like_dom_sf"/>
</dbReference>
<dbReference type="GO" id="GO:0008237">
    <property type="term" value="F:metallopeptidase activity"/>
    <property type="evidence" value="ECO:0007669"/>
    <property type="project" value="UniProtKB-KW"/>
</dbReference>
<dbReference type="InterPro" id="IPR024079">
    <property type="entry name" value="MetalloPept_cat_dom_sf"/>
</dbReference>
<evidence type="ECO:0000256" key="7">
    <source>
        <dbReference type="ARBA" id="ARBA00023049"/>
    </source>
</evidence>
<evidence type="ECO:0000256" key="2">
    <source>
        <dbReference type="ARBA" id="ARBA00022670"/>
    </source>
</evidence>
<proteinExistence type="inferred from homology"/>
<dbReference type="GO" id="GO:0005975">
    <property type="term" value="P:carbohydrate metabolic process"/>
    <property type="evidence" value="ECO:0007669"/>
    <property type="project" value="UniProtKB-ARBA"/>
</dbReference>
<evidence type="ECO:0000259" key="12">
    <source>
        <dbReference type="Pfam" id="PF18962"/>
    </source>
</evidence>
<dbReference type="Proteomes" id="UP001060919">
    <property type="component" value="Chromosome"/>
</dbReference>
<dbReference type="PANTHER" id="PTHR47466:SF1">
    <property type="entry name" value="METALLOPROTEASE MEP1 (AFU_ORTHOLOGUE AFUA_1G07730)-RELATED"/>
    <property type="match status" value="1"/>
</dbReference>
<sequence length="3118" mass="336460">MKTILFIVMACLWHAFASAQTSLTFDGVDDYTHVNYYPQLDLGTGNFTLEAMLSTVDFSLSDTLTLFSQRNQASNQGLRWSLTNNAILLQIGSTSYSINHSFTGCSHLAIVRENGMLLFYADHLLLGTQALAGTVNTTCINCDLWMGKDVDNSDFFKGSLDELRIWDIARSSANIASYELSCLDSTSIALSNLVGYWNFEENTGQFANNLSSVAHYARLGSTFYADSNDPTWTSTSCLSSACYATGLADFTLSDNNPKEGDFVTLHNNSAGGAVAFWCINGDTTLLVNSLQYAFPLGMNIIQLAVNTASGLTVRTLLLDVKRPKYPCGADEYKQWRQVNDPNYALTQQVLSAASLAATNNTPSSGKEYHIPVVFHVIADNQNTLNAFPPTRLQAQLDTLNKYFSKDSTKITFCLAQNLPSIYTLGVSRWEDFGTTATPGAPGMTYTLDTGFTGVFNLSDYDITFAPYNALLFGKLPFPAENYLNVYIVDTIIYAGQSAVGISSIGPTLRVLDGIGIDYDAFVGGAINPLGKTLVHEVGHWMGLEHVFGEDYICDTYHQLNPTSDSSLTNCSTPYSYGTSCPPNPIYNRGENHMDYHLETCRAIFTRGQVARMQHILDNGRPVIHSTLNLIGTGVQQIGGCLDQPAVTAVFNADVEEVCFDYTICLEGANVDYDYWEWGASWNPSKNNGIPAPNINTVVNYDTAIGTNRPPKTFLTISEPGTWDVYLTVEHLDTTNGSSITTTVTDTLQITILDCTQNDQRNRLTAVFDSSDWQINSMSIANLTAIPTDTLEGHIVTGTAFIPNQNDVGVLIRTDLLGRMQWRKSVHIPNADVRLLDLVSEVNYLGQNCVALTGHVTRGSTTELLFLIVNRVGTILFQESYQMNNGGSPLPFQSGLEIIQLSSSFNHQFAIVGLAGAGVKDSMSKTGFIVGIDPSLGIQWQHFFETTSLVATQDYDIAENVVEINGSFGPALVIGGNANRVSSTEGSAVYFSCLTISGSTVTQQWRQNLEAAAGNQGTMQMVATAYDNGRLFGTTRSGLRHGAFTMELDPNTGAIGAKMDVLDLVVSEMIIDGNYCVLSGRQDVRQTLAAVKVALPPVGSTTWSIANASSREYLDSRVRGTWGGVYNYQEALGKRQNMVPSPNGGYMQVAATEMNSTGNPLYLNLMGLIFNKVDDVLVSSCIANKQFDLGFITGGLLITTTSNSVPWNINAGLEVALVDSLNRPCNRLGCKAITTFTPPPFYKCPQDSLLLSSNLFGQGDYSYQWTPTAYLSSDTVFVPITTTPINQVYNLIITDNQTGCQVAEAAYTVLVQDTTYLVASTSKCAQNSITLRNTDLSLFGNYNYQWFPATFLNDPTILEPTCFATSPQVYTLVASSNNPDCKVFVKQYTVHINGSLIEHRINCLPSDSSYFTTPSYPSSSPFHYKMNLNIVLANLGITDTTGIWSNPIPGSFIPFTPPFFDTTTNIITAGVAANIGTLHYTYGNGLCQNRLILHFLPDASINGAARIDVCQEAILTFNANTIDSTIEHSWRIYGQNQPGPGLGSILIRIIPFGDSLSITDTFRYDSTYQFYIVEHRTRLKNCPSTEASIAKVKIYVYPENKTITLDTCTSVLTLATSTPSDTIQWYEVSSGLITGATSHNYQPLTNGSYYATVQTEHCDFTSDTFHYTIPLPIASTASVSSNYNGVDISCYGAADGTATVTVNNGLAPYSYLWSNGDSTAIATDLAAGSYQVSIIDACLDTTIANVTVTEPAALSAIVNPIVQVSCFGVNDGQATAVGSGGTSTYNYLWSNGDTTATATGLVAGTYTLTVTDVNGCLLTTMITITEPSQINHTMTGINPVSCSGVSDGSVTATVTGGTSPYTYLWSNGATNSTVNSLAVGTYYVTITDANSCSKVDSISFTVPPLPLVTLNTTNISCYGFSDGQINTTITGNTAPYGYLWSNGGTNAHLSGLVAGGYSLTITDANGCTVTATTSLTEPSILSNNLVATPVNCLTANSGAVANTVTGGSSPYTYLWSNGATTEDLTGLIAGSYCVTITDANNCTISDCATVAPLISSLSIVKTVDKDTILPYDTVCYRILVTNNCQAPNTVVVTDTLATSLLVTTAGDFNYNSTAHLLTDTLTIAAGATDTLEFKTRVLLMTNCDSIKSILNQANAFELGNPSQQVADDAQIWIQDSFAVNCQPLPDTVYFSDQILAGQLLDNVTAQTNNQTVNMAGVWILDAGTTYSFTNGSTLKMSPGAQIIVAPGATLSLNNTTVQAACPNCLWQSILVQEDATLETDKATLRDAQYAIHAAHNSILRHILNTNFLDNFIGIYVAPGAPHNNIVVGEFDGNLFSAPVILPPFTGLLNTPTLDVSGVLTTVRPDAGGGQGLAGILAWDIPSLNLNLAPASPTNTFQDLVAGIVLFNANFSTNSCHFDRVRPNTIYPANLGYQGCGIYVRAAGNLGLNNILVEDCLFDRCFIGISGTGLGIQAYRNKMTSITDMGVRSLSLFDTKMYVRFNTFSKMGRLGVAAFNPLAPTDIWIDNNQIDMNTRPGEGTGILVNDNPGLATSSSLSISNNIINANDAENGIAVMNHNHSYEQNNAGIKGNTIYMNGSSPERAGITAFNSRLVIECNTITGDANTRNALDTRGIIASGGAILGGGSIYQCNAVTGTNIGVFFEGFNNQVDFKGNRFDDHHIGLLMDAGAVIGNQDYEGNTWTHAASTDAFHQGLPFIQGFSLFDVNAAAISNFDFRPNNYNALSTWFDDNAFGNNSSCEEPFRICGNARSTSSFNNITSGTGTSNQVTNLDQILAKNGGGTIPLVTRHNGKRALFRKLVENPHLATNSQNPHIQNFVANHQNTCIGHFDQITKGCRNVFHLSSMDSILIDSCKNICESYLDSLHYVDSLLVQNYTANLTTTRNAIAHRLSAAMPQQQTLLDNLNRRQQNALMPICANNNAFSTVALYERMEKEVNEIYFNTLAKGILTFSSNERSILRRIAAHCPQEGGLAVHQARGMLSMIEDVILLNFNCPSKNGRSNEGDDPNNDSESSVSDNTAAWNLIVYPNPARNTITLQSNRDLKANTQIEIYNALGQQVKVITTGQIIQTVDIDVSSFVNGVYTIHLKNGEETTTKPFVVIE</sequence>
<evidence type="ECO:0000256" key="1">
    <source>
        <dbReference type="ARBA" id="ARBA00008721"/>
    </source>
</evidence>
<dbReference type="Pfam" id="PF13573">
    <property type="entry name" value="SprB"/>
    <property type="match status" value="5"/>
</dbReference>
<keyword evidence="4 9" id="KW-0732">Signal</keyword>
<reference evidence="13" key="1">
    <citation type="submission" date="2022-09" db="EMBL/GenBank/DDBJ databases">
        <title>Aureispira anguillicida sp. nov., isolated from Leptocephalus of Japanese eel Anguilla japonica.</title>
        <authorList>
            <person name="Yuasa K."/>
            <person name="Mekata T."/>
            <person name="Ikunari K."/>
        </authorList>
    </citation>
    <scope>NUCLEOTIDE SEQUENCE</scope>
    <source>
        <strain evidence="13">EL160426</strain>
    </source>
</reference>
<protein>
    <submittedName>
        <fullName evidence="13">T9SS type A sorting domain-containing protein</fullName>
    </submittedName>
</protein>
<dbReference type="RefSeq" id="WP_264789947.1">
    <property type="nucleotide sequence ID" value="NZ_AP026867.1"/>
</dbReference>
<evidence type="ECO:0000256" key="6">
    <source>
        <dbReference type="ARBA" id="ARBA00022833"/>
    </source>
</evidence>
<feature type="domain" description="Secretion system C-terminal sorting" evidence="12">
    <location>
        <begin position="3042"/>
        <end position="3116"/>
    </location>
</feature>
<dbReference type="SUPFAM" id="SSF55486">
    <property type="entry name" value="Metalloproteases ('zincins'), catalytic domain"/>
    <property type="match status" value="2"/>
</dbReference>
<evidence type="ECO:0000256" key="5">
    <source>
        <dbReference type="ARBA" id="ARBA00022801"/>
    </source>
</evidence>
<keyword evidence="2" id="KW-0645">Protease</keyword>
<dbReference type="Gene3D" id="3.40.390.10">
    <property type="entry name" value="Collagenase (Catalytic Domain)"/>
    <property type="match status" value="1"/>
</dbReference>
<dbReference type="Pfam" id="PF13385">
    <property type="entry name" value="Laminin_G_3"/>
    <property type="match status" value="1"/>
</dbReference>
<comment type="similarity">
    <text evidence="1">Belongs to the peptidase M43B family.</text>
</comment>
<feature type="chain" id="PRO_5037001152" evidence="9">
    <location>
        <begin position="20"/>
        <end position="3118"/>
    </location>
</feature>
<keyword evidence="8" id="KW-1015">Disulfide bond</keyword>
<evidence type="ECO:0000259" key="11">
    <source>
        <dbReference type="Pfam" id="PF05572"/>
    </source>
</evidence>
<dbReference type="InterPro" id="IPR001434">
    <property type="entry name" value="OmcB-like_DUF11"/>
</dbReference>
<dbReference type="Pfam" id="PF05572">
    <property type="entry name" value="Peptidase_M43"/>
    <property type="match status" value="1"/>
</dbReference>
<dbReference type="SUPFAM" id="SSF49899">
    <property type="entry name" value="Concanavalin A-like lectins/glucanases"/>
    <property type="match status" value="1"/>
</dbReference>
<dbReference type="Pfam" id="PF01345">
    <property type="entry name" value="DUF11"/>
    <property type="match status" value="1"/>
</dbReference>
<evidence type="ECO:0000256" key="9">
    <source>
        <dbReference type="SAM" id="SignalP"/>
    </source>
</evidence>
<evidence type="ECO:0000259" key="10">
    <source>
        <dbReference type="Pfam" id="PF01345"/>
    </source>
</evidence>
<dbReference type="InterPro" id="IPR025667">
    <property type="entry name" value="SprB_repeat"/>
</dbReference>
<organism evidence="13 14">
    <name type="scientific">Aureispira anguillae</name>
    <dbReference type="NCBI Taxonomy" id="2864201"/>
    <lineage>
        <taxon>Bacteria</taxon>
        <taxon>Pseudomonadati</taxon>
        <taxon>Bacteroidota</taxon>
        <taxon>Saprospiria</taxon>
        <taxon>Saprospirales</taxon>
        <taxon>Saprospiraceae</taxon>
        <taxon>Aureispira</taxon>
    </lineage>
</organism>
<name>A0A915YKF8_9BACT</name>
<dbReference type="PANTHER" id="PTHR47466">
    <property type="match status" value="1"/>
</dbReference>
<feature type="signal peptide" evidence="9">
    <location>
        <begin position="1"/>
        <end position="19"/>
    </location>
</feature>
<dbReference type="EMBL" id="AP026867">
    <property type="protein sequence ID" value="BDS14738.1"/>
    <property type="molecule type" value="Genomic_DNA"/>
</dbReference>
<evidence type="ECO:0000256" key="8">
    <source>
        <dbReference type="ARBA" id="ARBA00023157"/>
    </source>
</evidence>
<keyword evidence="5" id="KW-0378">Hydrolase</keyword>
<dbReference type="Gene3D" id="2.60.40.740">
    <property type="match status" value="5"/>
</dbReference>
<dbReference type="InterPro" id="IPR026444">
    <property type="entry name" value="Secre_tail"/>
</dbReference>